<evidence type="ECO:0000313" key="4">
    <source>
        <dbReference type="Proteomes" id="UP001165122"/>
    </source>
</evidence>
<feature type="domain" description="Domain of unknown function at the cortex 1" evidence="2">
    <location>
        <begin position="349"/>
        <end position="586"/>
    </location>
</feature>
<gene>
    <name evidence="3" type="ORF">TrLO_g15141</name>
</gene>
<evidence type="ECO:0000313" key="3">
    <source>
        <dbReference type="EMBL" id="GMI04917.1"/>
    </source>
</evidence>
<sequence length="595" mass="65208">MGFFGSSSSTDLSGAVNDSSSSRTKPGRDPKKRPFRINTISMMKTKKDPDMKEQLFETVCTVRQSAGSRVRITLDNGQYFVLRIPSEFDGRFHEITSNDRFTLETKFANVNGGKVKEPTMTYESALAKGNALILLYSLAQALSRRELFSNFYYLRGASVDFYLCCGAMTVLYVMYLGARARVGGGGGGEGGGMIQITLRSVESRRGGARGKSGGGGKGGGKGRGKAVGNGAVAEGSSNGNGNGVGVAKVEAVRKSSQADRSNSVEKVDKIEKQASRAAVESAPTTTVGGAGGGEPAKKVKYSDPNRMENPGGCTPPDIDLSGIPPTSTWIHSPLLVRAAPHVSHKVDGIQCTATSQLRVNNIPIPFETELFKGVAMIRVANLQDSPKSYFKGRNRKLQVAIQGQFKKRTRFDKVFSGQEFYEKIPSLPPKRVVDTVFSLLSSKLPPTFLQDVFADKPYFLSPLVNTCQGFACEKDGEQQDVFGLESNKWAIKENTELLGDEVPRDGEKRRKFFATASNLERFFFEPENHYTFDYYQHFMDMNSMRFVVTSFLGFDVSGIVGKQPMQLSMAKNMDGDGYYWNFESWHQTLMGEAGN</sequence>
<dbReference type="Proteomes" id="UP001165122">
    <property type="component" value="Unassembled WGS sequence"/>
</dbReference>
<feature type="region of interest" description="Disordered" evidence="1">
    <location>
        <begin position="1"/>
        <end position="37"/>
    </location>
</feature>
<keyword evidence="4" id="KW-1185">Reference proteome</keyword>
<feature type="compositionally biased region" description="Basic and acidic residues" evidence="1">
    <location>
        <begin position="250"/>
        <end position="274"/>
    </location>
</feature>
<dbReference type="EMBL" id="BRXW01000079">
    <property type="protein sequence ID" value="GMI04917.1"/>
    <property type="molecule type" value="Genomic_DNA"/>
</dbReference>
<proteinExistence type="predicted"/>
<feature type="region of interest" description="Disordered" evidence="1">
    <location>
        <begin position="203"/>
        <end position="311"/>
    </location>
</feature>
<reference evidence="4" key="1">
    <citation type="journal article" date="2023" name="Commun. Biol.">
        <title>Genome analysis of Parmales, the sister group of diatoms, reveals the evolutionary specialization of diatoms from phago-mixotrophs to photoautotrophs.</title>
        <authorList>
            <person name="Ban H."/>
            <person name="Sato S."/>
            <person name="Yoshikawa S."/>
            <person name="Yamada K."/>
            <person name="Nakamura Y."/>
            <person name="Ichinomiya M."/>
            <person name="Sato N."/>
            <person name="Blanc-Mathieu R."/>
            <person name="Endo H."/>
            <person name="Kuwata A."/>
            <person name="Ogata H."/>
        </authorList>
    </citation>
    <scope>NUCLEOTIDE SEQUENCE [LARGE SCALE GENOMIC DNA]</scope>
    <source>
        <strain evidence="4">NIES 3700</strain>
    </source>
</reference>
<feature type="compositionally biased region" description="Gly residues" evidence="1">
    <location>
        <begin position="209"/>
        <end position="227"/>
    </location>
</feature>
<name>A0A9W7CAS7_9STRA</name>
<dbReference type="Pfam" id="PF08588">
    <property type="entry name" value="Duc1"/>
    <property type="match status" value="1"/>
</dbReference>
<feature type="compositionally biased region" description="Polar residues" evidence="1">
    <location>
        <begin position="1"/>
        <end position="24"/>
    </location>
</feature>
<evidence type="ECO:0000259" key="2">
    <source>
        <dbReference type="Pfam" id="PF08588"/>
    </source>
</evidence>
<dbReference type="OrthoDB" id="42898at2759"/>
<feature type="compositionally biased region" description="Low complexity" evidence="1">
    <location>
        <begin position="228"/>
        <end position="237"/>
    </location>
</feature>
<feature type="compositionally biased region" description="Basic and acidic residues" evidence="1">
    <location>
        <begin position="295"/>
        <end position="306"/>
    </location>
</feature>
<accession>A0A9W7CAS7</accession>
<protein>
    <recommendedName>
        <fullName evidence="2">Domain of unknown function at the cortex 1 domain-containing protein</fullName>
    </recommendedName>
</protein>
<organism evidence="3 4">
    <name type="scientific">Triparma laevis f. longispina</name>
    <dbReference type="NCBI Taxonomy" id="1714387"/>
    <lineage>
        <taxon>Eukaryota</taxon>
        <taxon>Sar</taxon>
        <taxon>Stramenopiles</taxon>
        <taxon>Ochrophyta</taxon>
        <taxon>Bolidophyceae</taxon>
        <taxon>Parmales</taxon>
        <taxon>Triparmaceae</taxon>
        <taxon>Triparma</taxon>
    </lineage>
</organism>
<evidence type="ECO:0000256" key="1">
    <source>
        <dbReference type="SAM" id="MobiDB-lite"/>
    </source>
</evidence>
<dbReference type="PANTHER" id="PTHR34826">
    <property type="entry name" value="UPF0590 PROTEIN C409.17C"/>
    <property type="match status" value="1"/>
</dbReference>
<dbReference type="InterPro" id="IPR013897">
    <property type="entry name" value="Duc1"/>
</dbReference>
<dbReference type="AlphaFoldDB" id="A0A9W7CAS7"/>
<comment type="caution">
    <text evidence="3">The sequence shown here is derived from an EMBL/GenBank/DDBJ whole genome shotgun (WGS) entry which is preliminary data.</text>
</comment>
<dbReference type="PANTHER" id="PTHR34826:SF2">
    <property type="entry name" value="UPF0590 PROTEIN C409.17C"/>
    <property type="match status" value="1"/>
</dbReference>